<evidence type="ECO:0000256" key="4">
    <source>
        <dbReference type="ARBA" id="ARBA00022840"/>
    </source>
</evidence>
<dbReference type="InterPro" id="IPR000890">
    <property type="entry name" value="Aliphatic_acid_kin_short-chain"/>
</dbReference>
<evidence type="ECO:0000256" key="5">
    <source>
        <dbReference type="SAM" id="MobiDB-lite"/>
    </source>
</evidence>
<keyword evidence="7" id="KW-1185">Reference proteome</keyword>
<dbReference type="AlphaFoldDB" id="A0A558R538"/>
<evidence type="ECO:0000256" key="1">
    <source>
        <dbReference type="ARBA" id="ARBA00022679"/>
    </source>
</evidence>
<evidence type="ECO:0000256" key="3">
    <source>
        <dbReference type="ARBA" id="ARBA00022777"/>
    </source>
</evidence>
<gene>
    <name evidence="6" type="ORF">FOY91_09815</name>
</gene>
<dbReference type="GO" id="GO:0016774">
    <property type="term" value="F:phosphotransferase activity, carboxyl group as acceptor"/>
    <property type="evidence" value="ECO:0007669"/>
    <property type="project" value="InterPro"/>
</dbReference>
<dbReference type="SUPFAM" id="SSF53067">
    <property type="entry name" value="Actin-like ATPase domain"/>
    <property type="match status" value="1"/>
</dbReference>
<feature type="region of interest" description="Disordered" evidence="5">
    <location>
        <begin position="1"/>
        <end position="21"/>
    </location>
</feature>
<accession>A0A558R538</accession>
<organism evidence="6 7">
    <name type="scientific">Alterirhizorhabdus solaris</name>
    <dbReference type="NCBI Taxonomy" id="2529389"/>
    <lineage>
        <taxon>Bacteria</taxon>
        <taxon>Pseudomonadati</taxon>
        <taxon>Pseudomonadota</taxon>
        <taxon>Alphaproteobacteria</taxon>
        <taxon>Sphingomonadales</taxon>
        <taxon>Rhizorhabdaceae</taxon>
        <taxon>Alterirhizorhabdus</taxon>
    </lineage>
</organism>
<dbReference type="OrthoDB" id="9802453at2"/>
<keyword evidence="3" id="KW-0418">Kinase</keyword>
<dbReference type="Gene3D" id="3.30.420.40">
    <property type="match status" value="1"/>
</dbReference>
<keyword evidence="2" id="KW-0547">Nucleotide-binding</keyword>
<protein>
    <submittedName>
        <fullName evidence="6">Uncharacterized protein</fullName>
    </submittedName>
</protein>
<evidence type="ECO:0000313" key="6">
    <source>
        <dbReference type="EMBL" id="TVV74467.1"/>
    </source>
</evidence>
<name>A0A558R538_9SPHN</name>
<comment type="caution">
    <text evidence="6">The sequence shown here is derived from an EMBL/GenBank/DDBJ whole genome shotgun (WGS) entry which is preliminary data.</text>
</comment>
<dbReference type="GO" id="GO:0005524">
    <property type="term" value="F:ATP binding"/>
    <property type="evidence" value="ECO:0007669"/>
    <property type="project" value="UniProtKB-KW"/>
</dbReference>
<dbReference type="Proteomes" id="UP000318681">
    <property type="component" value="Unassembled WGS sequence"/>
</dbReference>
<keyword evidence="1" id="KW-0808">Transferase</keyword>
<evidence type="ECO:0000256" key="2">
    <source>
        <dbReference type="ARBA" id="ARBA00022741"/>
    </source>
</evidence>
<dbReference type="EMBL" id="VNIM01000033">
    <property type="protein sequence ID" value="TVV74467.1"/>
    <property type="molecule type" value="Genomic_DNA"/>
</dbReference>
<dbReference type="RefSeq" id="WP_145150744.1">
    <property type="nucleotide sequence ID" value="NZ_VNIM01000033.1"/>
</dbReference>
<sequence length="161" mass="17453">MDRRAGPDRGGAAARRRYPGTPQTACCDTGFNEHLPAIAAVLPVPMAPRAVGVRRYDFHGRSCANSYQRTVTELDTHPAADAGESAWRAIRALVEKVVVHPGNARDRKRREMQLHGDLFAMLEIASPANGNVMARNGQLPQPGMSGEVVIPLVAETCSHFD</sequence>
<dbReference type="InterPro" id="IPR043129">
    <property type="entry name" value="ATPase_NBD"/>
</dbReference>
<dbReference type="Pfam" id="PF00871">
    <property type="entry name" value="Acetate_kinase"/>
    <property type="match status" value="1"/>
</dbReference>
<dbReference type="GO" id="GO:0016301">
    <property type="term" value="F:kinase activity"/>
    <property type="evidence" value="ECO:0007669"/>
    <property type="project" value="UniProtKB-KW"/>
</dbReference>
<evidence type="ECO:0000313" key="7">
    <source>
        <dbReference type="Proteomes" id="UP000318681"/>
    </source>
</evidence>
<reference evidence="6 7" key="1">
    <citation type="submission" date="2019-07" db="EMBL/GenBank/DDBJ databases">
        <title>Sphingomonas solaris sp. nov., isolated from a solar panel from Boston, Massachusetts.</title>
        <authorList>
            <person name="Tanner K."/>
            <person name="Pascual J."/>
            <person name="Mancuso C."/>
            <person name="Pereto J."/>
            <person name="Khalil A."/>
            <person name="Vilanova C."/>
        </authorList>
    </citation>
    <scope>NUCLEOTIDE SEQUENCE [LARGE SCALE GENOMIC DNA]</scope>
    <source>
        <strain evidence="6 7">R4DWN</strain>
    </source>
</reference>
<proteinExistence type="predicted"/>
<keyword evidence="4" id="KW-0067">ATP-binding</keyword>